<dbReference type="SMART" id="SM00331">
    <property type="entry name" value="PP2C_SIG"/>
    <property type="match status" value="1"/>
</dbReference>
<feature type="transmembrane region" description="Helical" evidence="2">
    <location>
        <begin position="308"/>
        <end position="326"/>
    </location>
</feature>
<feature type="transmembrane region" description="Helical" evidence="2">
    <location>
        <begin position="193"/>
        <end position="211"/>
    </location>
</feature>
<evidence type="ECO:0000256" key="1">
    <source>
        <dbReference type="ARBA" id="ARBA00022801"/>
    </source>
</evidence>
<dbReference type="AlphaFoldDB" id="B0SLG2"/>
<dbReference type="InterPro" id="IPR052016">
    <property type="entry name" value="Bact_Sigma-Reg"/>
</dbReference>
<feature type="domain" description="PPM-type phosphatase" evidence="3">
    <location>
        <begin position="414"/>
        <end position="628"/>
    </location>
</feature>
<organism evidence="4 5">
    <name type="scientific">Leptospira biflexa serovar Patoc (strain Patoc 1 / ATCC 23582 / Paris)</name>
    <dbReference type="NCBI Taxonomy" id="456481"/>
    <lineage>
        <taxon>Bacteria</taxon>
        <taxon>Pseudomonadati</taxon>
        <taxon>Spirochaetota</taxon>
        <taxon>Spirochaetia</taxon>
        <taxon>Leptospirales</taxon>
        <taxon>Leptospiraceae</taxon>
        <taxon>Leptospira</taxon>
    </lineage>
</organism>
<dbReference type="InterPro" id="IPR036457">
    <property type="entry name" value="PPM-type-like_dom_sf"/>
</dbReference>
<dbReference type="SUPFAM" id="SSF81606">
    <property type="entry name" value="PP2C-like"/>
    <property type="match status" value="1"/>
</dbReference>
<reference evidence="4 5" key="1">
    <citation type="journal article" date="2008" name="PLoS ONE">
        <title>Genome sequence of the saprophyte Leptospira biflexa provides insights into the evolution of Leptospira and the pathogenesis of leptospirosis.</title>
        <authorList>
            <person name="Picardeau M."/>
            <person name="Bulach D.M."/>
            <person name="Bouchier C."/>
            <person name="Zuerner R.L."/>
            <person name="Zidane N."/>
            <person name="Wilson P.J."/>
            <person name="Creno S."/>
            <person name="Kuczek E.S."/>
            <person name="Bommezzadri S."/>
            <person name="Davis J.C."/>
            <person name="McGrath A."/>
            <person name="Johnson M.J."/>
            <person name="Boursaux-Eude C."/>
            <person name="Seemann T."/>
            <person name="Rouy Z."/>
            <person name="Coppel R.L."/>
            <person name="Rood J.I."/>
            <person name="Lajus A."/>
            <person name="Davies J.K."/>
            <person name="Medigue C."/>
            <person name="Adler B."/>
        </authorList>
    </citation>
    <scope>NUCLEOTIDE SEQUENCE [LARGE SCALE GENOMIC DNA]</scope>
    <source>
        <strain evidence="5">Patoc 1 / ATCC 23582 / Paris</strain>
    </source>
</reference>
<dbReference type="PANTHER" id="PTHR43156">
    <property type="entry name" value="STAGE II SPORULATION PROTEIN E-RELATED"/>
    <property type="match status" value="1"/>
</dbReference>
<accession>B0SLG2</accession>
<keyword evidence="2" id="KW-1133">Transmembrane helix</keyword>
<dbReference type="HOGENOM" id="CLU_426865_0_0_12"/>
<dbReference type="STRING" id="456481.LEPBI_I2459"/>
<feature type="transmembrane region" description="Helical" evidence="2">
    <location>
        <begin position="223"/>
        <end position="247"/>
    </location>
</feature>
<dbReference type="OrthoDB" id="9763484at2"/>
<feature type="transmembrane region" description="Helical" evidence="2">
    <location>
        <begin position="167"/>
        <end position="186"/>
    </location>
</feature>
<feature type="transmembrane region" description="Helical" evidence="2">
    <location>
        <begin position="283"/>
        <end position="301"/>
    </location>
</feature>
<dbReference type="InterPro" id="IPR001932">
    <property type="entry name" value="PPM-type_phosphatase-like_dom"/>
</dbReference>
<evidence type="ECO:0000313" key="5">
    <source>
        <dbReference type="Proteomes" id="UP000001847"/>
    </source>
</evidence>
<dbReference type="KEGG" id="lbi:LEPBI_I2459"/>
<keyword evidence="2" id="KW-0472">Membrane</keyword>
<keyword evidence="5" id="KW-1185">Reference proteome</keyword>
<evidence type="ECO:0000259" key="3">
    <source>
        <dbReference type="SMART" id="SM00331"/>
    </source>
</evidence>
<proteinExistence type="predicted"/>
<dbReference type="Pfam" id="PF07228">
    <property type="entry name" value="SpoIIE"/>
    <property type="match status" value="1"/>
</dbReference>
<keyword evidence="1" id="KW-0378">Hydrolase</keyword>
<protein>
    <submittedName>
        <fullName evidence="4">Putative serine phosphatase RsbU putative membrane protein putative signal peptide</fullName>
    </submittedName>
</protein>
<sequence>MLMKQILIFLFFSFSISAEVVSLDSRWTFQSEGEKFPKQIKVGVLLIEQGYKVPLRGKYHLILPIDQLPETSISVYLDRVHSADNTYWNGKLIGTTGGLSPNYYPYWHKVRYYEIPNSLVLLGENHLEVEIECRETEFRCGLFRSIPLFGSQNEIKDKMIYEDVNQIVMAALFFGIFLQQAIGYALNRSSKSGLYLAGTAIFFVCWRLPVLNKIHFLGIHPEILVRLLFFCQFIFPVFIMLFVHTLIDRKITKIAFITFLFDTILALIQLFELNPDVRFYFVYIWYILLGIKVPILVQLLAKNYKKSSEAIVVSIGALVATFFGIADVLTDVITGKNAYLTQYGILSFLFSGVLAIALQSSRTKKELRNLNESLEMIVTLRTQELQKQYKLLHDDLVMAASLQSKLIPPMEFQYARLNVASMFMPMEKIGGDYFDYYIHEDGSLTFLLCDVLGHGIAAALIASMLKVNFLEIAPKIKDPSLFLKEINLKILPVIEKNYITAVASHFDLKNQILRYSVMGHPSPFHLNLKDNSLETLGGRGPIMGWKKEVQLDTYKIPLRTGDRFFFYTDGITESHSREKEMFGETRLRNQLLEGNALSPKELNEKIKKEIKKFTFRLSDDVTYFTIDFL</sequence>
<dbReference type="EMBL" id="CP000786">
    <property type="protein sequence ID" value="ABZ98548.1"/>
    <property type="molecule type" value="Genomic_DNA"/>
</dbReference>
<gene>
    <name evidence="4" type="ordered locus">LEPBI_I2459</name>
</gene>
<feature type="transmembrane region" description="Helical" evidence="2">
    <location>
        <begin position="254"/>
        <end position="271"/>
    </location>
</feature>
<dbReference type="Proteomes" id="UP000001847">
    <property type="component" value="Chromosome I"/>
</dbReference>
<dbReference type="GO" id="GO:0016791">
    <property type="term" value="F:phosphatase activity"/>
    <property type="evidence" value="ECO:0007669"/>
    <property type="project" value="TreeGrafter"/>
</dbReference>
<dbReference type="RefSeq" id="WP_012389409.1">
    <property type="nucleotide sequence ID" value="NC_010602.1"/>
</dbReference>
<dbReference type="PANTHER" id="PTHR43156:SF2">
    <property type="entry name" value="STAGE II SPORULATION PROTEIN E"/>
    <property type="match status" value="1"/>
</dbReference>
<evidence type="ECO:0000256" key="2">
    <source>
        <dbReference type="SAM" id="Phobius"/>
    </source>
</evidence>
<evidence type="ECO:0000313" key="4">
    <source>
        <dbReference type="EMBL" id="ABZ98548.1"/>
    </source>
</evidence>
<name>B0SLG2_LEPBP</name>
<keyword evidence="2" id="KW-0812">Transmembrane</keyword>
<dbReference type="BioCyc" id="LBIF456481:LEPBI_RS12135-MONOMER"/>
<dbReference type="Gene3D" id="3.60.40.10">
    <property type="entry name" value="PPM-type phosphatase domain"/>
    <property type="match status" value="1"/>
</dbReference>
<feature type="transmembrane region" description="Helical" evidence="2">
    <location>
        <begin position="338"/>
        <end position="358"/>
    </location>
</feature>